<dbReference type="InterPro" id="IPR045255">
    <property type="entry name" value="RanBP1-like"/>
</dbReference>
<organism evidence="7 8">
    <name type="scientific">Rubroshorea leprosula</name>
    <dbReference type="NCBI Taxonomy" id="152421"/>
    <lineage>
        <taxon>Eukaryota</taxon>
        <taxon>Viridiplantae</taxon>
        <taxon>Streptophyta</taxon>
        <taxon>Embryophyta</taxon>
        <taxon>Tracheophyta</taxon>
        <taxon>Spermatophyta</taxon>
        <taxon>Magnoliopsida</taxon>
        <taxon>eudicotyledons</taxon>
        <taxon>Gunneridae</taxon>
        <taxon>Pentapetalae</taxon>
        <taxon>rosids</taxon>
        <taxon>malvids</taxon>
        <taxon>Malvales</taxon>
        <taxon>Dipterocarpaceae</taxon>
        <taxon>Rubroshorea</taxon>
    </lineage>
</organism>
<dbReference type="GO" id="GO:0015031">
    <property type="term" value="P:protein transport"/>
    <property type="evidence" value="ECO:0007669"/>
    <property type="project" value="UniProtKB-KW"/>
</dbReference>
<keyword evidence="4" id="KW-0539">Nucleus</keyword>
<keyword evidence="8" id="KW-1185">Reference proteome</keyword>
<dbReference type="CDD" id="cd13170">
    <property type="entry name" value="RanBD_NUP50"/>
    <property type="match status" value="1"/>
</dbReference>
<evidence type="ECO:0000256" key="1">
    <source>
        <dbReference type="ARBA" id="ARBA00004567"/>
    </source>
</evidence>
<dbReference type="PANTHER" id="PTHR23138">
    <property type="entry name" value="RAN BINDING PROTEIN"/>
    <property type="match status" value="1"/>
</dbReference>
<feature type="region of interest" description="Disordered" evidence="5">
    <location>
        <begin position="270"/>
        <end position="297"/>
    </location>
</feature>
<evidence type="ECO:0000313" key="7">
    <source>
        <dbReference type="EMBL" id="GKU95353.1"/>
    </source>
</evidence>
<keyword evidence="2" id="KW-0509">mRNA transport</keyword>
<gene>
    <name evidence="7" type="ORF">SLEP1_g8724</name>
</gene>
<dbReference type="SUPFAM" id="SSF50729">
    <property type="entry name" value="PH domain-like"/>
    <property type="match status" value="1"/>
</dbReference>
<evidence type="ECO:0000256" key="3">
    <source>
        <dbReference type="ARBA" id="ARBA00023010"/>
    </source>
</evidence>
<evidence type="ECO:0000256" key="2">
    <source>
        <dbReference type="ARBA" id="ARBA00022816"/>
    </source>
</evidence>
<accession>A0AAV5IBQ9</accession>
<keyword evidence="4" id="KW-0653">Protein transport</keyword>
<protein>
    <recommendedName>
        <fullName evidence="6">RanBD1 domain-containing protein</fullName>
    </recommendedName>
</protein>
<feature type="domain" description="RanBD1" evidence="6">
    <location>
        <begin position="280"/>
        <end position="424"/>
    </location>
</feature>
<sequence length="424" mass="44921">MKNGAKRFSASDAAPAAKDSAFRNKRLMVGSPFDAQRAEPSQPQLPTTTPLDPQRAELSRQHVRALNHQFASWVQLQLKNYPDELWEDGVRDYLAHASNIMEKFSDVVNWLKTNAVKEGSSTAAAAAAHHSIQNKLAPEVKNNEIKLFAGNSGNMGFTAFGSASTFSSSSLNMSFVPTPFASGNMGGTTTVFNSGSTNGNAGGTTTVFTSGSTNMSLNTKGTTTTTSFSGAGMTSSFSPASTTIGFATSWGTGAFSSSTSVSFGNQGLVSANNNASADPDDEDELPQPGSPSVKKSEEKGIIVVHEVKCKLYVKSDDTADKDSWKDKGPGQLSIKCKEGVSKGSKDSKPTIVVRNDVGKVLLNALLYPGIKTSGQKNSLVVIFHTLDDSGNNDDVVARTFLIRTKTEEDRNNLATAIQEHAPAS</sequence>
<dbReference type="Gene3D" id="2.30.29.30">
    <property type="entry name" value="Pleckstrin-homology domain (PH domain)/Phosphotyrosine-binding domain (PTB)"/>
    <property type="match status" value="1"/>
</dbReference>
<comment type="caution">
    <text evidence="7">The sequence shown here is derived from an EMBL/GenBank/DDBJ whole genome shotgun (WGS) entry which is preliminary data.</text>
</comment>
<name>A0AAV5IBQ9_9ROSI</name>
<dbReference type="InterPro" id="IPR000156">
    <property type="entry name" value="Ran_bind_dom"/>
</dbReference>
<dbReference type="Pfam" id="PF00638">
    <property type="entry name" value="Ran_BP1"/>
    <property type="match status" value="1"/>
</dbReference>
<dbReference type="GO" id="GO:0051028">
    <property type="term" value="P:mRNA transport"/>
    <property type="evidence" value="ECO:0007669"/>
    <property type="project" value="UniProtKB-KW"/>
</dbReference>
<dbReference type="SMART" id="SM00160">
    <property type="entry name" value="RanBD"/>
    <property type="match status" value="1"/>
</dbReference>
<evidence type="ECO:0000313" key="8">
    <source>
        <dbReference type="Proteomes" id="UP001054252"/>
    </source>
</evidence>
<proteinExistence type="predicted"/>
<reference evidence="7 8" key="1">
    <citation type="journal article" date="2021" name="Commun. Biol.">
        <title>The genome of Shorea leprosula (Dipterocarpaceae) highlights the ecological relevance of drought in aseasonal tropical rainforests.</title>
        <authorList>
            <person name="Ng K.K.S."/>
            <person name="Kobayashi M.J."/>
            <person name="Fawcett J.A."/>
            <person name="Hatakeyama M."/>
            <person name="Paape T."/>
            <person name="Ng C.H."/>
            <person name="Ang C.C."/>
            <person name="Tnah L.H."/>
            <person name="Lee C.T."/>
            <person name="Nishiyama T."/>
            <person name="Sese J."/>
            <person name="O'Brien M.J."/>
            <person name="Copetti D."/>
            <person name="Mohd Noor M.I."/>
            <person name="Ong R.C."/>
            <person name="Putra M."/>
            <person name="Sireger I.Z."/>
            <person name="Indrioko S."/>
            <person name="Kosugi Y."/>
            <person name="Izuno A."/>
            <person name="Isagi Y."/>
            <person name="Lee S.L."/>
            <person name="Shimizu K.K."/>
        </authorList>
    </citation>
    <scope>NUCLEOTIDE SEQUENCE [LARGE SCALE GENOMIC DNA]</scope>
    <source>
        <strain evidence="7">214</strain>
    </source>
</reference>
<comment type="subcellular location">
    <subcellularLocation>
        <location evidence="1">Nucleus</location>
        <location evidence="1">Nuclear pore complex</location>
    </subcellularLocation>
</comment>
<dbReference type="GO" id="GO:0005643">
    <property type="term" value="C:nuclear pore"/>
    <property type="evidence" value="ECO:0007669"/>
    <property type="project" value="UniProtKB-SubCell"/>
</dbReference>
<dbReference type="AlphaFoldDB" id="A0AAV5IBQ9"/>
<dbReference type="InterPro" id="IPR011993">
    <property type="entry name" value="PH-like_dom_sf"/>
</dbReference>
<dbReference type="PROSITE" id="PS50196">
    <property type="entry name" value="RANBD1"/>
    <property type="match status" value="1"/>
</dbReference>
<evidence type="ECO:0000256" key="5">
    <source>
        <dbReference type="SAM" id="MobiDB-lite"/>
    </source>
</evidence>
<dbReference type="Proteomes" id="UP001054252">
    <property type="component" value="Unassembled WGS sequence"/>
</dbReference>
<evidence type="ECO:0000259" key="6">
    <source>
        <dbReference type="PROSITE" id="PS50196"/>
    </source>
</evidence>
<keyword evidence="4" id="KW-0906">Nuclear pore complex</keyword>
<evidence type="ECO:0000256" key="4">
    <source>
        <dbReference type="ARBA" id="ARBA00023132"/>
    </source>
</evidence>
<feature type="compositionally biased region" description="Low complexity" evidence="5">
    <location>
        <begin position="40"/>
        <end position="53"/>
    </location>
</feature>
<keyword evidence="3" id="KW-0811">Translocation</keyword>
<dbReference type="PANTHER" id="PTHR23138:SF141">
    <property type="entry name" value="NUCLEAR PORE COMPLEX PROTEIN NUP50"/>
    <property type="match status" value="1"/>
</dbReference>
<dbReference type="EMBL" id="BPVZ01000009">
    <property type="protein sequence ID" value="GKU95353.1"/>
    <property type="molecule type" value="Genomic_DNA"/>
</dbReference>
<feature type="compositionally biased region" description="Low complexity" evidence="5">
    <location>
        <begin position="1"/>
        <end position="19"/>
    </location>
</feature>
<feature type="region of interest" description="Disordered" evidence="5">
    <location>
        <begin position="1"/>
        <end position="57"/>
    </location>
</feature>
<keyword evidence="2" id="KW-0813">Transport</keyword>